<evidence type="ECO:0000256" key="8">
    <source>
        <dbReference type="SAM" id="Phobius"/>
    </source>
</evidence>
<dbReference type="Proteomes" id="UP000464754">
    <property type="component" value="Chromosome"/>
</dbReference>
<dbReference type="EMBL" id="AP019695">
    <property type="protein sequence ID" value="BBK22066.1"/>
    <property type="molecule type" value="Genomic_DNA"/>
</dbReference>
<evidence type="ECO:0000259" key="9">
    <source>
        <dbReference type="PROSITE" id="PS51779"/>
    </source>
</evidence>
<name>A0A6N4TFX9_9FIRM</name>
<evidence type="ECO:0000256" key="6">
    <source>
        <dbReference type="ARBA" id="ARBA00023136"/>
    </source>
</evidence>
<keyword evidence="11" id="KW-1185">Reference proteome</keyword>
<feature type="domain" description="POTRA" evidence="9">
    <location>
        <begin position="54"/>
        <end position="122"/>
    </location>
</feature>
<dbReference type="Pfam" id="PF08478">
    <property type="entry name" value="POTRA_1"/>
    <property type="match status" value="1"/>
</dbReference>
<dbReference type="InterPro" id="IPR050487">
    <property type="entry name" value="FtsQ_DivIB"/>
</dbReference>
<dbReference type="PANTHER" id="PTHR37820:SF1">
    <property type="entry name" value="CELL DIVISION PROTEIN FTSQ"/>
    <property type="match status" value="1"/>
</dbReference>
<evidence type="ECO:0000256" key="7">
    <source>
        <dbReference type="ARBA" id="ARBA00023306"/>
    </source>
</evidence>
<keyword evidence="3" id="KW-0132">Cell division</keyword>
<dbReference type="KEGG" id="aarg:Aargi30884_09690"/>
<evidence type="ECO:0000313" key="10">
    <source>
        <dbReference type="EMBL" id="BBK22066.1"/>
    </source>
</evidence>
<evidence type="ECO:0000313" key="11">
    <source>
        <dbReference type="Proteomes" id="UP000464754"/>
    </source>
</evidence>
<dbReference type="AlphaFoldDB" id="A0A6N4TFX9"/>
<gene>
    <name evidence="10" type="ORF">Aargi30884_09690</name>
</gene>
<evidence type="ECO:0000256" key="5">
    <source>
        <dbReference type="ARBA" id="ARBA00022989"/>
    </source>
</evidence>
<keyword evidence="4 8" id="KW-0812">Transmembrane</keyword>
<keyword evidence="5 8" id="KW-1133">Transmembrane helix</keyword>
<protein>
    <recommendedName>
        <fullName evidence="9">POTRA domain-containing protein</fullName>
    </recommendedName>
</protein>
<evidence type="ECO:0000256" key="4">
    <source>
        <dbReference type="ARBA" id="ARBA00022692"/>
    </source>
</evidence>
<dbReference type="GO" id="GO:0005886">
    <property type="term" value="C:plasma membrane"/>
    <property type="evidence" value="ECO:0007669"/>
    <property type="project" value="TreeGrafter"/>
</dbReference>
<dbReference type="PROSITE" id="PS51779">
    <property type="entry name" value="POTRA"/>
    <property type="match status" value="1"/>
</dbReference>
<evidence type="ECO:0000256" key="2">
    <source>
        <dbReference type="ARBA" id="ARBA00022475"/>
    </source>
</evidence>
<sequence>MEEVENLLYDDVEAKFLKLENKKKKRKRRNRKIRMMVLAFLIVAGIVYFGSDVSKIKVLKITGNQFYTEDQIKQLANVSEKSRNLLHPSFLLEWKLKRNDLIEDVKVDKTFHGEVSIAIQETKILGYYVANDKSYLLLEDGSSKEIKEENLNSIIYFPYIDGFSEEELKNLAKAFRTSGKEVESEMISMISEILPHKESYDEHMVKIVMQDGNTIYASYDSLGLLNAYKSALKDLKGKKVCVFMDAQTESLTTENCSSFK</sequence>
<keyword evidence="7" id="KW-0131">Cell cycle</keyword>
<dbReference type="RefSeq" id="WP_118277873.1">
    <property type="nucleotide sequence ID" value="NZ_AP019695.1"/>
</dbReference>
<keyword evidence="6 8" id="KW-0472">Membrane</keyword>
<dbReference type="GO" id="GO:0051301">
    <property type="term" value="P:cell division"/>
    <property type="evidence" value="ECO:0007669"/>
    <property type="project" value="UniProtKB-KW"/>
</dbReference>
<dbReference type="InterPro" id="IPR013685">
    <property type="entry name" value="POTRA_FtsQ_type"/>
</dbReference>
<keyword evidence="2" id="KW-1003">Cell membrane</keyword>
<dbReference type="InterPro" id="IPR034746">
    <property type="entry name" value="POTRA"/>
</dbReference>
<proteinExistence type="predicted"/>
<reference evidence="11" key="1">
    <citation type="submission" date="2019-05" db="EMBL/GenBank/DDBJ databases">
        <title>Complete genome sequencing of Absiella argi strain JCM 30884.</title>
        <authorList>
            <person name="Sakamoto M."/>
            <person name="Murakami T."/>
            <person name="Mori H."/>
        </authorList>
    </citation>
    <scope>NUCLEOTIDE SEQUENCE [LARGE SCALE GENOMIC DNA]</scope>
    <source>
        <strain evidence="11">JCM 30884</strain>
    </source>
</reference>
<dbReference type="Gene3D" id="3.40.50.10960">
    <property type="match status" value="1"/>
</dbReference>
<feature type="transmembrane region" description="Helical" evidence="8">
    <location>
        <begin position="33"/>
        <end position="51"/>
    </location>
</feature>
<dbReference type="PANTHER" id="PTHR37820">
    <property type="entry name" value="CELL DIVISION PROTEIN DIVIB"/>
    <property type="match status" value="1"/>
</dbReference>
<comment type="subcellular location">
    <subcellularLocation>
        <location evidence="1">Membrane</location>
    </subcellularLocation>
</comment>
<evidence type="ECO:0000256" key="1">
    <source>
        <dbReference type="ARBA" id="ARBA00004370"/>
    </source>
</evidence>
<evidence type="ECO:0000256" key="3">
    <source>
        <dbReference type="ARBA" id="ARBA00022618"/>
    </source>
</evidence>
<accession>A0A6N4TFX9</accession>
<organism evidence="10 11">
    <name type="scientific">Amedibacterium intestinale</name>
    <dbReference type="NCBI Taxonomy" id="2583452"/>
    <lineage>
        <taxon>Bacteria</taxon>
        <taxon>Bacillati</taxon>
        <taxon>Bacillota</taxon>
        <taxon>Erysipelotrichia</taxon>
        <taxon>Erysipelotrichales</taxon>
        <taxon>Erysipelotrichaceae</taxon>
        <taxon>Amedibacterium</taxon>
    </lineage>
</organism>